<proteinExistence type="predicted"/>
<name>A0AAV0HVT4_9ROSI</name>
<gene>
    <name evidence="2" type="ORF">LITE_LOCUS6214</name>
</gene>
<organism evidence="2 3">
    <name type="scientific">Linum tenue</name>
    <dbReference type="NCBI Taxonomy" id="586396"/>
    <lineage>
        <taxon>Eukaryota</taxon>
        <taxon>Viridiplantae</taxon>
        <taxon>Streptophyta</taxon>
        <taxon>Embryophyta</taxon>
        <taxon>Tracheophyta</taxon>
        <taxon>Spermatophyta</taxon>
        <taxon>Magnoliopsida</taxon>
        <taxon>eudicotyledons</taxon>
        <taxon>Gunneridae</taxon>
        <taxon>Pentapetalae</taxon>
        <taxon>rosids</taxon>
        <taxon>fabids</taxon>
        <taxon>Malpighiales</taxon>
        <taxon>Linaceae</taxon>
        <taxon>Linum</taxon>
    </lineage>
</organism>
<evidence type="ECO:0000313" key="2">
    <source>
        <dbReference type="EMBL" id="CAI0389369.1"/>
    </source>
</evidence>
<feature type="coiled-coil region" evidence="1">
    <location>
        <begin position="80"/>
        <end position="114"/>
    </location>
</feature>
<protein>
    <submittedName>
        <fullName evidence="2">Uncharacterized protein</fullName>
    </submittedName>
</protein>
<dbReference type="AlphaFoldDB" id="A0AAV0HVT4"/>
<dbReference type="Proteomes" id="UP001154282">
    <property type="component" value="Unassembled WGS sequence"/>
</dbReference>
<sequence>SLFRFWRPVTSATPRSEIFVRPSVFLIAASFLFLHHPLHRRFPSVRPSFSSQLRFSLVFCLSSLDKMTSGSSASSTPPNKKSKAEELTAAMETKKDLTEEIQRLEVLNAKLITDLMVSQESIKIAKAKLENNALIIRELTDGVENVVDKVVNADAVGQGEVMIADVIDEVVHADAVGQGEMIADVIDEGVHADAVGQGEMIADVLGEGVHVDAVCEVVERHQTREDLKVTMFDLNLKVYSRKRDRG</sequence>
<feature type="non-terminal residue" evidence="2">
    <location>
        <position position="1"/>
    </location>
</feature>
<evidence type="ECO:0000256" key="1">
    <source>
        <dbReference type="SAM" id="Coils"/>
    </source>
</evidence>
<reference evidence="2" key="1">
    <citation type="submission" date="2022-08" db="EMBL/GenBank/DDBJ databases">
        <authorList>
            <person name="Gutierrez-Valencia J."/>
        </authorList>
    </citation>
    <scope>NUCLEOTIDE SEQUENCE</scope>
</reference>
<dbReference type="EMBL" id="CAMGYJ010000003">
    <property type="protein sequence ID" value="CAI0389369.1"/>
    <property type="molecule type" value="Genomic_DNA"/>
</dbReference>
<keyword evidence="3" id="KW-1185">Reference proteome</keyword>
<evidence type="ECO:0000313" key="3">
    <source>
        <dbReference type="Proteomes" id="UP001154282"/>
    </source>
</evidence>
<comment type="caution">
    <text evidence="2">The sequence shown here is derived from an EMBL/GenBank/DDBJ whole genome shotgun (WGS) entry which is preliminary data.</text>
</comment>
<accession>A0AAV0HVT4</accession>
<keyword evidence="1" id="KW-0175">Coiled coil</keyword>